<organism evidence="7 8">
    <name type="scientific">Xylanibacter ruminicola</name>
    <name type="common">Prevotella ruminicola</name>
    <dbReference type="NCBI Taxonomy" id="839"/>
    <lineage>
        <taxon>Bacteria</taxon>
        <taxon>Pseudomonadati</taxon>
        <taxon>Bacteroidota</taxon>
        <taxon>Bacteroidia</taxon>
        <taxon>Bacteroidales</taxon>
        <taxon>Prevotellaceae</taxon>
        <taxon>Xylanibacter</taxon>
    </lineage>
</organism>
<gene>
    <name evidence="7" type="ORF">SAMN05216462_2409</name>
</gene>
<dbReference type="InterPro" id="IPR009057">
    <property type="entry name" value="Homeodomain-like_sf"/>
</dbReference>
<keyword evidence="5" id="KW-1133">Transmembrane helix</keyword>
<name>A0A1H4DML3_XYLRU</name>
<dbReference type="Gene3D" id="1.10.10.60">
    <property type="entry name" value="Homeodomain-like"/>
    <property type="match status" value="1"/>
</dbReference>
<keyword evidence="4" id="KW-0175">Coiled coil</keyword>
<dbReference type="SUPFAM" id="SSF48452">
    <property type="entry name" value="TPR-like"/>
    <property type="match status" value="2"/>
</dbReference>
<keyword evidence="1" id="KW-0805">Transcription regulation</keyword>
<dbReference type="AlphaFoldDB" id="A0A1H4DML3"/>
<dbReference type="Gene3D" id="1.25.40.10">
    <property type="entry name" value="Tetratricopeptide repeat domain"/>
    <property type="match status" value="2"/>
</dbReference>
<evidence type="ECO:0000256" key="2">
    <source>
        <dbReference type="ARBA" id="ARBA00023125"/>
    </source>
</evidence>
<dbReference type="Pfam" id="PF12833">
    <property type="entry name" value="HTH_18"/>
    <property type="match status" value="1"/>
</dbReference>
<dbReference type="SUPFAM" id="SSF46689">
    <property type="entry name" value="Homeodomain-like"/>
    <property type="match status" value="1"/>
</dbReference>
<sequence>MRKSRYIIILTAIVTLVALMMGCTKPDRSEEAINLQEEITELGVGNPERAVERVDSAEQAGVFTAARANYVKAVIYENADQQRLAAYYAEKAIAAQEGETVATSTDSSLYCTSRWILSDCQYSNGEFGKSISLAKEILAFVGDGTSPKNVTMKCRALSQIAECESELNHVSESERLFLQCIEMLMESTQHVTNYGDIDPLIYTLLTLNDLYIDNKMPEKALPLIAKMDTAINRLARCANDADWVLQKRRNHVTISKAMVYAANGQREQAEALFQEHRKMQGLNPADMTAEGIYLTIMGRYDEALSLFDEADSMIHASGELITDIYVKTFLVNKYTTLQKAGRDKEAMALGDYMRQLTDSLRQQERQTDVEQLQEIKRQENEITSKQQSLVVHRIILASIFLVCLLIVYLLWRSYKYNKVLTEKNRKLYEEIEQRRQEQQHEMEQLQAAPKEQLTSEQQLYRRLCTLMDEQKPYTDAELNRNMLAQLLGTNEKYVEQAIRQCSKGETVSDFINRYRLEHVARLLKTTNDPIAIIGELSGIPSRVTLARLFRNAYGMTPTEYRKI</sequence>
<dbReference type="OrthoDB" id="1093857at2"/>
<feature type="transmembrane region" description="Helical" evidence="5">
    <location>
        <begin position="390"/>
        <end position="411"/>
    </location>
</feature>
<dbReference type="PROSITE" id="PS51257">
    <property type="entry name" value="PROKAR_LIPOPROTEIN"/>
    <property type="match status" value="1"/>
</dbReference>
<evidence type="ECO:0000256" key="3">
    <source>
        <dbReference type="ARBA" id="ARBA00023163"/>
    </source>
</evidence>
<dbReference type="PANTHER" id="PTHR43280">
    <property type="entry name" value="ARAC-FAMILY TRANSCRIPTIONAL REGULATOR"/>
    <property type="match status" value="1"/>
</dbReference>
<dbReference type="GO" id="GO:0003700">
    <property type="term" value="F:DNA-binding transcription factor activity"/>
    <property type="evidence" value="ECO:0007669"/>
    <property type="project" value="InterPro"/>
</dbReference>
<dbReference type="RefSeq" id="WP_074761727.1">
    <property type="nucleotide sequence ID" value="NZ_FNRF01000004.1"/>
</dbReference>
<feature type="coiled-coil region" evidence="4">
    <location>
        <begin position="417"/>
        <end position="448"/>
    </location>
</feature>
<evidence type="ECO:0000259" key="6">
    <source>
        <dbReference type="PROSITE" id="PS01124"/>
    </source>
</evidence>
<protein>
    <submittedName>
        <fullName evidence="7">Helix-turn-helix domain-containing protein</fullName>
    </submittedName>
</protein>
<proteinExistence type="predicted"/>
<dbReference type="PANTHER" id="PTHR43280:SF29">
    <property type="entry name" value="ARAC-FAMILY TRANSCRIPTIONAL REGULATOR"/>
    <property type="match status" value="1"/>
</dbReference>
<reference evidence="7 8" key="1">
    <citation type="submission" date="2016-10" db="EMBL/GenBank/DDBJ databases">
        <authorList>
            <person name="de Groot N.N."/>
        </authorList>
    </citation>
    <scope>NUCLEOTIDE SEQUENCE [LARGE SCALE GENOMIC DNA]</scope>
    <source>
        <strain evidence="7 8">D31d</strain>
    </source>
</reference>
<dbReference type="PROSITE" id="PS01124">
    <property type="entry name" value="HTH_ARAC_FAMILY_2"/>
    <property type="match status" value="1"/>
</dbReference>
<dbReference type="SMART" id="SM00342">
    <property type="entry name" value="HTH_ARAC"/>
    <property type="match status" value="1"/>
</dbReference>
<evidence type="ECO:0000256" key="4">
    <source>
        <dbReference type="SAM" id="Coils"/>
    </source>
</evidence>
<keyword evidence="2" id="KW-0238">DNA-binding</keyword>
<dbReference type="EMBL" id="FNRF01000004">
    <property type="protein sequence ID" value="SEA73768.1"/>
    <property type="molecule type" value="Genomic_DNA"/>
</dbReference>
<dbReference type="Proteomes" id="UP000182257">
    <property type="component" value="Unassembled WGS sequence"/>
</dbReference>
<evidence type="ECO:0000313" key="8">
    <source>
        <dbReference type="Proteomes" id="UP000182257"/>
    </source>
</evidence>
<dbReference type="PROSITE" id="PS00041">
    <property type="entry name" value="HTH_ARAC_FAMILY_1"/>
    <property type="match status" value="1"/>
</dbReference>
<dbReference type="GO" id="GO:0043565">
    <property type="term" value="F:sequence-specific DNA binding"/>
    <property type="evidence" value="ECO:0007669"/>
    <property type="project" value="InterPro"/>
</dbReference>
<dbReference type="InterPro" id="IPR018060">
    <property type="entry name" value="HTH_AraC"/>
</dbReference>
<accession>A0A1H4DML3</accession>
<keyword evidence="5" id="KW-0472">Membrane</keyword>
<dbReference type="InterPro" id="IPR018062">
    <property type="entry name" value="HTH_AraC-typ_CS"/>
</dbReference>
<evidence type="ECO:0000313" key="7">
    <source>
        <dbReference type="EMBL" id="SEA73768.1"/>
    </source>
</evidence>
<dbReference type="InterPro" id="IPR011990">
    <property type="entry name" value="TPR-like_helical_dom_sf"/>
</dbReference>
<evidence type="ECO:0000256" key="5">
    <source>
        <dbReference type="SAM" id="Phobius"/>
    </source>
</evidence>
<keyword evidence="3" id="KW-0804">Transcription</keyword>
<evidence type="ECO:0000256" key="1">
    <source>
        <dbReference type="ARBA" id="ARBA00023015"/>
    </source>
</evidence>
<keyword evidence="5" id="KW-0812">Transmembrane</keyword>
<feature type="domain" description="HTH araC/xylS-type" evidence="6">
    <location>
        <begin position="461"/>
        <end position="563"/>
    </location>
</feature>